<proteinExistence type="inferred from homology"/>
<dbReference type="PANTHER" id="PTHR11716">
    <property type="entry name" value="PHOSPHOLIPASE A2 FAMILY MEMBER"/>
    <property type="match status" value="1"/>
</dbReference>
<dbReference type="Gene3D" id="1.20.90.10">
    <property type="entry name" value="Phospholipase A2 domain"/>
    <property type="match status" value="1"/>
</dbReference>
<protein>
    <submittedName>
        <fullName evidence="6">Oidioi.mRNA.OKI2018_I69.PAR.g9783.t1.cds</fullName>
    </submittedName>
</protein>
<feature type="domain" description="Phospholipase A2-like central" evidence="5">
    <location>
        <begin position="68"/>
        <end position="207"/>
    </location>
</feature>
<evidence type="ECO:0000256" key="1">
    <source>
        <dbReference type="ARBA" id="ARBA00004613"/>
    </source>
</evidence>
<evidence type="ECO:0000256" key="3">
    <source>
        <dbReference type="ARBA" id="ARBA00023157"/>
    </source>
</evidence>
<accession>A0ABN7RM88</accession>
<evidence type="ECO:0000259" key="5">
    <source>
        <dbReference type="SMART" id="SM00085"/>
    </source>
</evidence>
<keyword evidence="2" id="KW-0964">Secreted</keyword>
<evidence type="ECO:0000313" key="7">
    <source>
        <dbReference type="Proteomes" id="UP001158576"/>
    </source>
</evidence>
<gene>
    <name evidence="6" type="ORF">OKIOD_LOCUS1341</name>
</gene>
<evidence type="ECO:0000256" key="4">
    <source>
        <dbReference type="RuleBase" id="RU003654"/>
    </source>
</evidence>
<dbReference type="SUPFAM" id="SSF48619">
    <property type="entry name" value="Phospholipase A2, PLA2"/>
    <property type="match status" value="1"/>
</dbReference>
<evidence type="ECO:0000313" key="6">
    <source>
        <dbReference type="EMBL" id="CAG5081081.1"/>
    </source>
</evidence>
<dbReference type="SMART" id="SM00085">
    <property type="entry name" value="PA2c"/>
    <property type="match status" value="1"/>
</dbReference>
<dbReference type="EMBL" id="OU015568">
    <property type="protein sequence ID" value="CAG5081081.1"/>
    <property type="molecule type" value="Genomic_DNA"/>
</dbReference>
<dbReference type="Proteomes" id="UP001158576">
    <property type="component" value="Chromosome PAR"/>
</dbReference>
<comment type="subcellular location">
    <subcellularLocation>
        <location evidence="1">Secreted</location>
    </subcellularLocation>
</comment>
<sequence>MRLFATIAAFALAQDETSCGPNELDFEGFCLERTPENLSWAQEIMSLSDGDGIERTKRRSQRMTMILAKVNFDTMFDENGEKLRPKRFIERINEYGCYCWARAEDKLNGYGTPLDALDSSCQALSKCHTCIKLDYSEETCNPHTTKYKAKLTRNNGTMEVECTNKMNKKETNNGDCKRDLCECDKAFADNFAKGSKTKKKFLTKKSKIRLDIIFET</sequence>
<organism evidence="6 7">
    <name type="scientific">Oikopleura dioica</name>
    <name type="common">Tunicate</name>
    <dbReference type="NCBI Taxonomy" id="34765"/>
    <lineage>
        <taxon>Eukaryota</taxon>
        <taxon>Metazoa</taxon>
        <taxon>Chordata</taxon>
        <taxon>Tunicata</taxon>
        <taxon>Appendicularia</taxon>
        <taxon>Copelata</taxon>
        <taxon>Oikopleuridae</taxon>
        <taxon>Oikopleura</taxon>
    </lineage>
</organism>
<dbReference type="InterPro" id="IPR036444">
    <property type="entry name" value="PLipase_A2_dom_sf"/>
</dbReference>
<comment type="similarity">
    <text evidence="4">Belongs to the phospholipase A2 family.</text>
</comment>
<dbReference type="InterPro" id="IPR016090">
    <property type="entry name" value="PLA2-like_dom"/>
</dbReference>
<evidence type="ECO:0000256" key="2">
    <source>
        <dbReference type="ARBA" id="ARBA00022525"/>
    </source>
</evidence>
<keyword evidence="7" id="KW-1185">Reference proteome</keyword>
<dbReference type="Pfam" id="PF00068">
    <property type="entry name" value="Phospholip_A2_1"/>
    <property type="match status" value="1"/>
</dbReference>
<keyword evidence="3" id="KW-1015">Disulfide bond</keyword>
<reference evidence="6 7" key="1">
    <citation type="submission" date="2021-04" db="EMBL/GenBank/DDBJ databases">
        <authorList>
            <person name="Bliznina A."/>
        </authorList>
    </citation>
    <scope>NUCLEOTIDE SEQUENCE [LARGE SCALE GENOMIC DNA]</scope>
</reference>
<name>A0ABN7RM88_OIKDI</name>
<dbReference type="InterPro" id="IPR001211">
    <property type="entry name" value="PLA2"/>
</dbReference>
<dbReference type="PANTHER" id="PTHR11716:SF51">
    <property type="entry name" value="PHOSPHOLIPASE A2"/>
    <property type="match status" value="1"/>
</dbReference>